<gene>
    <name evidence="2" type="ORF">U0070_026583</name>
</gene>
<dbReference type="EMBL" id="JBBHLL010000030">
    <property type="protein sequence ID" value="KAK7827377.1"/>
    <property type="molecule type" value="Genomic_DNA"/>
</dbReference>
<dbReference type="AlphaFoldDB" id="A0AAW0JKZ8"/>
<feature type="compositionally biased region" description="Pro residues" evidence="1">
    <location>
        <begin position="17"/>
        <end position="46"/>
    </location>
</feature>
<comment type="caution">
    <text evidence="2">The sequence shown here is derived from an EMBL/GenBank/DDBJ whole genome shotgun (WGS) entry which is preliminary data.</text>
</comment>
<accession>A0AAW0JKZ8</accession>
<protein>
    <submittedName>
        <fullName evidence="2">Uncharacterized protein</fullName>
    </submittedName>
</protein>
<keyword evidence="3" id="KW-1185">Reference proteome</keyword>
<feature type="region of interest" description="Disordered" evidence="1">
    <location>
        <begin position="1"/>
        <end position="55"/>
    </location>
</feature>
<organism evidence="2 3">
    <name type="scientific">Myodes glareolus</name>
    <name type="common">Bank vole</name>
    <name type="synonym">Clethrionomys glareolus</name>
    <dbReference type="NCBI Taxonomy" id="447135"/>
    <lineage>
        <taxon>Eukaryota</taxon>
        <taxon>Metazoa</taxon>
        <taxon>Chordata</taxon>
        <taxon>Craniata</taxon>
        <taxon>Vertebrata</taxon>
        <taxon>Euteleostomi</taxon>
        <taxon>Mammalia</taxon>
        <taxon>Eutheria</taxon>
        <taxon>Euarchontoglires</taxon>
        <taxon>Glires</taxon>
        <taxon>Rodentia</taxon>
        <taxon>Myomorpha</taxon>
        <taxon>Muroidea</taxon>
        <taxon>Cricetidae</taxon>
        <taxon>Arvicolinae</taxon>
        <taxon>Myodes</taxon>
    </lineage>
</organism>
<sequence length="71" mass="7510">MASSGVAGGRQAEDTLQPPPELLPESKPPPPPQPLPVATLPPPPAPRSQSPAGVKEENYSFLPLVHNVIKW</sequence>
<proteinExistence type="predicted"/>
<dbReference type="Proteomes" id="UP001488838">
    <property type="component" value="Unassembled WGS sequence"/>
</dbReference>
<name>A0AAW0JKZ8_MYOGA</name>
<evidence type="ECO:0000256" key="1">
    <source>
        <dbReference type="SAM" id="MobiDB-lite"/>
    </source>
</evidence>
<evidence type="ECO:0000313" key="3">
    <source>
        <dbReference type="Proteomes" id="UP001488838"/>
    </source>
</evidence>
<reference evidence="2 3" key="1">
    <citation type="journal article" date="2023" name="bioRxiv">
        <title>Conserved and derived expression patterns and positive selection on dental genes reveal complex evolutionary context of ever-growing rodent molars.</title>
        <authorList>
            <person name="Calamari Z.T."/>
            <person name="Song A."/>
            <person name="Cohen E."/>
            <person name="Akter M."/>
            <person name="Roy R.D."/>
            <person name="Hallikas O."/>
            <person name="Christensen M.M."/>
            <person name="Li P."/>
            <person name="Marangoni P."/>
            <person name="Jernvall J."/>
            <person name="Klein O.D."/>
        </authorList>
    </citation>
    <scope>NUCLEOTIDE SEQUENCE [LARGE SCALE GENOMIC DNA]</scope>
    <source>
        <strain evidence="2">V071</strain>
    </source>
</reference>
<evidence type="ECO:0000313" key="2">
    <source>
        <dbReference type="EMBL" id="KAK7827377.1"/>
    </source>
</evidence>